<protein>
    <submittedName>
        <fullName evidence="7">Putative transcriptional regulator, TetR family</fullName>
    </submittedName>
</protein>
<dbReference type="PANTHER" id="PTHR30055:SF234">
    <property type="entry name" value="HTH-TYPE TRANSCRIPTIONAL REGULATOR BETI"/>
    <property type="match status" value="1"/>
</dbReference>
<dbReference type="InterPro" id="IPR009057">
    <property type="entry name" value="Homeodomain-like_sf"/>
</dbReference>
<dbReference type="GO" id="GO:0003700">
    <property type="term" value="F:DNA-binding transcription factor activity"/>
    <property type="evidence" value="ECO:0007669"/>
    <property type="project" value="TreeGrafter"/>
</dbReference>
<reference evidence="7 8" key="1">
    <citation type="submission" date="2010-04" db="EMBL/GenBank/DDBJ databases">
        <title>The Genome Sequence of Escherichia coli TA447.</title>
        <authorList>
            <consortium name="The Broad Institute Genome Sequencing Platform"/>
            <consortium name="The Broad Institute Genome Sequencing Center for Infectious Disease"/>
            <person name="Feldgarden M."/>
            <person name="Gordon D.M."/>
            <person name="Johnson J.R."/>
            <person name="Johnston B.D."/>
            <person name="Young S."/>
            <person name="Zeng Q."/>
            <person name="Koehrsen M."/>
            <person name="Alvarado L."/>
            <person name="Berlin A.M."/>
            <person name="Borenstein D."/>
            <person name="Chapman S.B."/>
            <person name="Chen Z."/>
            <person name="Engels R."/>
            <person name="Freedman E."/>
            <person name="Gellesch M."/>
            <person name="Goldberg J."/>
            <person name="Griggs A."/>
            <person name="Gujja S."/>
            <person name="Heilman E.R."/>
            <person name="Heiman D.I."/>
            <person name="Hepburn T.A."/>
            <person name="Howarth C."/>
            <person name="Jen D."/>
            <person name="Larson L."/>
            <person name="Mehta T."/>
            <person name="Park D."/>
            <person name="Pearson M."/>
            <person name="Richards J."/>
            <person name="Roberts A."/>
            <person name="Saif S."/>
            <person name="Shea T.D."/>
            <person name="Shenoy N."/>
            <person name="Sisk P."/>
            <person name="Stolte C."/>
            <person name="Sykes S.N."/>
            <person name="Walk T."/>
            <person name="White J."/>
            <person name="Yandava C."/>
            <person name="Haas B."/>
            <person name="Henn M.R."/>
            <person name="Nusbaum C."/>
            <person name="Birren B."/>
        </authorList>
    </citation>
    <scope>NUCLEOTIDE SEQUENCE [LARGE SCALE GENOMIC DNA]</scope>
    <source>
        <strain evidence="7 8">TA447</strain>
    </source>
</reference>
<dbReference type="SUPFAM" id="SSF48498">
    <property type="entry name" value="Tetracyclin repressor-like, C-terminal domain"/>
    <property type="match status" value="1"/>
</dbReference>
<evidence type="ECO:0000256" key="3">
    <source>
        <dbReference type="ARBA" id="ARBA00023125"/>
    </source>
</evidence>
<dbReference type="EMBL" id="ADIZ01000046">
    <property type="protein sequence ID" value="OSK88072.1"/>
    <property type="molecule type" value="Genomic_DNA"/>
</dbReference>
<dbReference type="InterPro" id="IPR023772">
    <property type="entry name" value="DNA-bd_HTH_TetR-type_CS"/>
</dbReference>
<proteinExistence type="predicted"/>
<evidence type="ECO:0000256" key="2">
    <source>
        <dbReference type="ARBA" id="ARBA00023015"/>
    </source>
</evidence>
<dbReference type="Gene3D" id="1.10.357.10">
    <property type="entry name" value="Tetracycline Repressor, domain 2"/>
    <property type="match status" value="1"/>
</dbReference>
<feature type="DNA-binding region" description="H-T-H motif" evidence="5">
    <location>
        <begin position="35"/>
        <end position="54"/>
    </location>
</feature>
<evidence type="ECO:0000256" key="1">
    <source>
        <dbReference type="ARBA" id="ARBA00022491"/>
    </source>
</evidence>
<keyword evidence="4" id="KW-0804">Transcription</keyword>
<dbReference type="Proteomes" id="UP000193942">
    <property type="component" value="Unassembled WGS sequence"/>
</dbReference>
<accession>A0A1X3IT68</accession>
<dbReference type="Pfam" id="PF13977">
    <property type="entry name" value="TetR_C_6"/>
    <property type="match status" value="1"/>
</dbReference>
<dbReference type="Pfam" id="PF00440">
    <property type="entry name" value="TetR_N"/>
    <property type="match status" value="1"/>
</dbReference>
<dbReference type="InterPro" id="IPR039538">
    <property type="entry name" value="BetI_C"/>
</dbReference>
<dbReference type="InterPro" id="IPR050109">
    <property type="entry name" value="HTH-type_TetR-like_transc_reg"/>
</dbReference>
<evidence type="ECO:0000313" key="8">
    <source>
        <dbReference type="Proteomes" id="UP000193942"/>
    </source>
</evidence>
<dbReference type="GO" id="GO:0000976">
    <property type="term" value="F:transcription cis-regulatory region binding"/>
    <property type="evidence" value="ECO:0007669"/>
    <property type="project" value="TreeGrafter"/>
</dbReference>
<evidence type="ECO:0000256" key="4">
    <source>
        <dbReference type="ARBA" id="ARBA00023163"/>
    </source>
</evidence>
<dbReference type="SUPFAM" id="SSF46689">
    <property type="entry name" value="Homeodomain-like"/>
    <property type="match status" value="1"/>
</dbReference>
<comment type="caution">
    <text evidence="7">The sequence shown here is derived from an EMBL/GenBank/DDBJ whole genome shotgun (WGS) entry which is preliminary data.</text>
</comment>
<dbReference type="PRINTS" id="PR00455">
    <property type="entry name" value="HTHTETR"/>
</dbReference>
<keyword evidence="3 5" id="KW-0238">DNA-binding</keyword>
<feature type="domain" description="HTH tetR-type" evidence="6">
    <location>
        <begin position="12"/>
        <end position="72"/>
    </location>
</feature>
<dbReference type="PANTHER" id="PTHR30055">
    <property type="entry name" value="HTH-TYPE TRANSCRIPTIONAL REGULATOR RUTR"/>
    <property type="match status" value="1"/>
</dbReference>
<evidence type="ECO:0000256" key="5">
    <source>
        <dbReference type="PROSITE-ProRule" id="PRU00335"/>
    </source>
</evidence>
<organism evidence="7 8">
    <name type="scientific">Escherichia coli TA447</name>
    <dbReference type="NCBI Taxonomy" id="656447"/>
    <lineage>
        <taxon>Bacteria</taxon>
        <taxon>Pseudomonadati</taxon>
        <taxon>Pseudomonadota</taxon>
        <taxon>Gammaproteobacteria</taxon>
        <taxon>Enterobacterales</taxon>
        <taxon>Enterobacteriaceae</taxon>
        <taxon>Escherichia</taxon>
    </lineage>
</organism>
<sequence length="202" mass="22157">MVIHFGNPVMEHSTRSRILHAAALCFSGKGFNSTSIGDIARRAGISQGAMYNHFSGKNALIVAIVNDATDAALQAYREPYSGPALEHLCELINSCVTKSGYPVEPRLWTEIISEAARNRDVNKAFVDADIAMRSALKNIIVQGIELQEFRGIDPEEMSLILFAILDGLLARRAYMPEFSLQNHMTSLKSVIARILGVVPVLD</sequence>
<dbReference type="InterPro" id="IPR001647">
    <property type="entry name" value="HTH_TetR"/>
</dbReference>
<dbReference type="PROSITE" id="PS50977">
    <property type="entry name" value="HTH_TETR_2"/>
    <property type="match status" value="1"/>
</dbReference>
<gene>
    <name evidence="7" type="ORF">ECXG_04271</name>
</gene>
<keyword evidence="1" id="KW-0678">Repressor</keyword>
<dbReference type="AlphaFoldDB" id="A0A1X3IT68"/>
<evidence type="ECO:0000313" key="7">
    <source>
        <dbReference type="EMBL" id="OSK88072.1"/>
    </source>
</evidence>
<name>A0A1X3IT68_ECOLX</name>
<keyword evidence="2" id="KW-0805">Transcription regulation</keyword>
<evidence type="ECO:0000259" key="6">
    <source>
        <dbReference type="PROSITE" id="PS50977"/>
    </source>
</evidence>
<dbReference type="PROSITE" id="PS01081">
    <property type="entry name" value="HTH_TETR_1"/>
    <property type="match status" value="1"/>
</dbReference>
<dbReference type="InterPro" id="IPR036271">
    <property type="entry name" value="Tet_transcr_reg_TetR-rel_C_sf"/>
</dbReference>